<gene>
    <name evidence="1" type="ORF">OA50_05002</name>
</gene>
<organism evidence="1 2">
    <name type="scientific">Mameliella alba</name>
    <dbReference type="NCBI Taxonomy" id="561184"/>
    <lineage>
        <taxon>Bacteria</taxon>
        <taxon>Pseudomonadati</taxon>
        <taxon>Pseudomonadota</taxon>
        <taxon>Alphaproteobacteria</taxon>
        <taxon>Rhodobacterales</taxon>
        <taxon>Roseobacteraceae</taxon>
        <taxon>Mameliella</taxon>
    </lineage>
</organism>
<dbReference type="RefSeq" id="WP_043146151.1">
    <property type="nucleotide sequence ID" value="NZ_JSUQ01000026.1"/>
</dbReference>
<protein>
    <recommendedName>
        <fullName evidence="3">TIGR02453 family protein</fullName>
    </recommendedName>
</protein>
<reference evidence="1 2" key="1">
    <citation type="submission" date="2014-10" db="EMBL/GenBank/DDBJ databases">
        <title>Genome sequence of Ponticoccus sp. strain UMTAT08 isolated from clonal culture of toxic dinoflagellate Alexandrium tamiyavanichii.</title>
        <authorList>
            <person name="Gan H.Y."/>
            <person name="Muhd D.-D."/>
            <person name="Mohd Noor M.E."/>
            <person name="Yeong Y.S."/>
            <person name="Usup G."/>
        </authorList>
    </citation>
    <scope>NUCLEOTIDE SEQUENCE [LARGE SCALE GENOMIC DNA]</scope>
    <source>
        <strain evidence="1 2">UMTAT08</strain>
    </source>
</reference>
<evidence type="ECO:0000313" key="1">
    <source>
        <dbReference type="EMBL" id="KHQ50492.1"/>
    </source>
</evidence>
<dbReference type="InterPro" id="IPR015996">
    <property type="entry name" value="UCP028451"/>
</dbReference>
<comment type="caution">
    <text evidence="1">The sequence shown here is derived from an EMBL/GenBank/DDBJ whole genome shotgun (WGS) entry which is preliminary data.</text>
</comment>
<dbReference type="OrthoDB" id="9794241at2"/>
<dbReference type="PATRIC" id="fig|1515334.3.peg.5030"/>
<sequence length="213" mass="24275">MADPVDLDRLLPDARAFLSELADNNDRDWFRDNKARYDSQLKRPSEKLLARISAWLGETRGTPPRTKLFRPHRDVRFSEDKTPYHTHLHMMWSLPDGRVWMLGISPDYATLGAGLMQFEPAQLDRWREAVASDRGADLAALVAEAGWRVDPPSLQRVPAPYPADHPREDMLRCKGYVAWRDDLDEALAADPAASIREVITEFAPLMDWLGEIA</sequence>
<evidence type="ECO:0008006" key="3">
    <source>
        <dbReference type="Google" id="ProtNLM"/>
    </source>
</evidence>
<dbReference type="PANTHER" id="PTHR36452:SF1">
    <property type="entry name" value="DUF2461 DOMAIN-CONTAINING PROTEIN"/>
    <property type="match status" value="1"/>
</dbReference>
<name>A0A0B3RRI2_9RHOB</name>
<dbReference type="EMBL" id="JSUQ01000026">
    <property type="protein sequence ID" value="KHQ50492.1"/>
    <property type="molecule type" value="Genomic_DNA"/>
</dbReference>
<dbReference type="InterPro" id="IPR012808">
    <property type="entry name" value="CHP02453"/>
</dbReference>
<dbReference type="AlphaFoldDB" id="A0A0B3RRI2"/>
<accession>A0A0B3RRI2</accession>
<dbReference type="Pfam" id="PF09365">
    <property type="entry name" value="DUF2461"/>
    <property type="match status" value="1"/>
</dbReference>
<dbReference type="PIRSF" id="PIRSF028451">
    <property type="entry name" value="UCP028451"/>
    <property type="match status" value="1"/>
</dbReference>
<evidence type="ECO:0000313" key="2">
    <source>
        <dbReference type="Proteomes" id="UP000030960"/>
    </source>
</evidence>
<keyword evidence="2" id="KW-1185">Reference proteome</keyword>
<proteinExistence type="predicted"/>
<dbReference type="PANTHER" id="PTHR36452">
    <property type="entry name" value="CHROMOSOME 12, WHOLE GENOME SHOTGUN SEQUENCE"/>
    <property type="match status" value="1"/>
</dbReference>
<dbReference type="Proteomes" id="UP000030960">
    <property type="component" value="Unassembled WGS sequence"/>
</dbReference>
<dbReference type="NCBIfam" id="TIGR02453">
    <property type="entry name" value="TIGR02453 family protein"/>
    <property type="match status" value="1"/>
</dbReference>